<dbReference type="AlphaFoldDB" id="A0A336KDM9"/>
<evidence type="ECO:0000256" key="3">
    <source>
        <dbReference type="PROSITE-ProRule" id="PRU00023"/>
    </source>
</evidence>
<evidence type="ECO:0000256" key="2">
    <source>
        <dbReference type="ARBA" id="ARBA00023043"/>
    </source>
</evidence>
<dbReference type="Pfam" id="PF12796">
    <property type="entry name" value="Ank_2"/>
    <property type="match status" value="1"/>
</dbReference>
<gene>
    <name evidence="5" type="primary">CSON006606</name>
</gene>
<evidence type="ECO:0000313" key="6">
    <source>
        <dbReference type="EMBL" id="SSX22359.1"/>
    </source>
</evidence>
<keyword evidence="1" id="KW-0677">Repeat</keyword>
<dbReference type="InterPro" id="IPR050745">
    <property type="entry name" value="Multifunctional_regulatory"/>
</dbReference>
<keyword evidence="4" id="KW-0812">Transmembrane</keyword>
<keyword evidence="2 3" id="KW-0040">ANK repeat</keyword>
<dbReference type="PANTHER" id="PTHR24189:SF50">
    <property type="entry name" value="ANKYRIN REPEAT AND SOCS BOX PROTEIN 2"/>
    <property type="match status" value="1"/>
</dbReference>
<dbReference type="PROSITE" id="PS50297">
    <property type="entry name" value="ANK_REP_REGION"/>
    <property type="match status" value="2"/>
</dbReference>
<organism evidence="5">
    <name type="scientific">Culicoides sonorensis</name>
    <name type="common">Biting midge</name>
    <dbReference type="NCBI Taxonomy" id="179676"/>
    <lineage>
        <taxon>Eukaryota</taxon>
        <taxon>Metazoa</taxon>
        <taxon>Ecdysozoa</taxon>
        <taxon>Arthropoda</taxon>
        <taxon>Hexapoda</taxon>
        <taxon>Insecta</taxon>
        <taxon>Pterygota</taxon>
        <taxon>Neoptera</taxon>
        <taxon>Endopterygota</taxon>
        <taxon>Diptera</taxon>
        <taxon>Nematocera</taxon>
        <taxon>Chironomoidea</taxon>
        <taxon>Ceratopogonidae</taxon>
        <taxon>Ceratopogoninae</taxon>
        <taxon>Culicoides</taxon>
        <taxon>Monoculicoides</taxon>
    </lineage>
</organism>
<keyword evidence="4" id="KW-1133">Transmembrane helix</keyword>
<reference evidence="6" key="2">
    <citation type="submission" date="2018-07" db="EMBL/GenBank/DDBJ databases">
        <authorList>
            <person name="Quirk P.G."/>
            <person name="Krulwich T.A."/>
        </authorList>
    </citation>
    <scope>NUCLEOTIDE SEQUENCE</scope>
</reference>
<dbReference type="VEuPathDB" id="VectorBase:CSON006606"/>
<dbReference type="SMART" id="SM00248">
    <property type="entry name" value="ANK"/>
    <property type="match status" value="3"/>
</dbReference>
<dbReference type="InterPro" id="IPR002110">
    <property type="entry name" value="Ankyrin_rpt"/>
</dbReference>
<dbReference type="SUPFAM" id="SSF140860">
    <property type="entry name" value="Pseudo ankyrin repeat-like"/>
    <property type="match status" value="1"/>
</dbReference>
<proteinExistence type="predicted"/>
<dbReference type="PANTHER" id="PTHR24189">
    <property type="entry name" value="MYOTROPHIN"/>
    <property type="match status" value="1"/>
</dbReference>
<sequence>MSTKLQTTSNALGIALEKGIVILCFVRGLIKNLKNYQLEYQVPEAEKFDDVVFHTGNGQILLIQLKNKEDGTLKLDHLDLFKNKFGEPFNLLKYVKSVIDMNKTNKFRDKIDMAVVYTNIDLDVNHQDMLSLAKYPKPWFGRISSIRVKRVNLPSNSILQFPNSNAKFYKFTDDPNTLQILEEQTKFLHNENLKIIANRLKKQIADLTADEILDQLERLKLTNFDITRNEIEEALKSVIYAVAQPSVEQLTSIIKTDIKTHFCIENVDDIYNSLDVKIGNWYNKSNLVAFCRDYINQANFIHRPYFIFTSRRKKCFSQISELELSVFTKTEAEMFLKTEFMKIPGLKWNKKDTRKLASTLRYFPLALQQAARKATFKRAVDECTSEQILHMVLIVKHLRQSSVWFQYKNYDKLCKAICNKAFQLTTSIKHDPHADKSFTVSKLFMDNYAEMDVFKLFKRKPVDELKKFIDSVKVDRDNLPPFFVICTWNRLDMVKYMIEIGVNINQKNEHGETPLLYSLRFQIETVQAKFKKKTMITVYYKLLNYCTNMMDAYFDILTFLIENGAKVNSSDLRSNTPLHIAMKCDYIKISEYLIESGADVNAKNMKGYTPLHIAAKYKKFKNVELLIEKGADITIESEEGLTPLNMTTNKNIDDLIRGTYFEPLITSSVKSYILKALVHLVLYPLVLICYERLQRYSEENWNFFPIPDWLIVILSMVAYSIAYCFLTFYYKNRKLFRKYEFI</sequence>
<feature type="repeat" description="ANK" evidence="3">
    <location>
        <begin position="606"/>
        <end position="638"/>
    </location>
</feature>
<protein>
    <submittedName>
        <fullName evidence="5">CSON006606 protein</fullName>
    </submittedName>
</protein>
<dbReference type="PROSITE" id="PS50088">
    <property type="entry name" value="ANK_REPEAT"/>
    <property type="match status" value="2"/>
</dbReference>
<evidence type="ECO:0000256" key="4">
    <source>
        <dbReference type="SAM" id="Phobius"/>
    </source>
</evidence>
<reference evidence="5" key="1">
    <citation type="submission" date="2018-04" db="EMBL/GenBank/DDBJ databases">
        <authorList>
            <person name="Go L.Y."/>
            <person name="Mitchell J.A."/>
        </authorList>
    </citation>
    <scope>NUCLEOTIDE SEQUENCE</scope>
    <source>
        <tissue evidence="5">Whole organism</tissue>
    </source>
</reference>
<feature type="repeat" description="ANK" evidence="3">
    <location>
        <begin position="573"/>
        <end position="605"/>
    </location>
</feature>
<evidence type="ECO:0000256" key="1">
    <source>
        <dbReference type="ARBA" id="ARBA00022737"/>
    </source>
</evidence>
<feature type="transmembrane region" description="Helical" evidence="4">
    <location>
        <begin position="710"/>
        <end position="730"/>
    </location>
</feature>
<keyword evidence="4" id="KW-0472">Membrane</keyword>
<dbReference type="EMBL" id="UFQT01000247">
    <property type="protein sequence ID" value="SSX22359.1"/>
    <property type="molecule type" value="Genomic_DNA"/>
</dbReference>
<dbReference type="EMBL" id="UFQS01000247">
    <property type="protein sequence ID" value="SSX01982.1"/>
    <property type="molecule type" value="Genomic_DNA"/>
</dbReference>
<accession>A0A336KDM9</accession>
<dbReference type="Gene3D" id="1.25.40.20">
    <property type="entry name" value="Ankyrin repeat-containing domain"/>
    <property type="match status" value="3"/>
</dbReference>
<name>A0A336KDM9_CULSO</name>
<evidence type="ECO:0000313" key="5">
    <source>
        <dbReference type="EMBL" id="SSX01982.1"/>
    </source>
</evidence>
<dbReference type="SUPFAM" id="SSF48403">
    <property type="entry name" value="Ankyrin repeat"/>
    <property type="match status" value="1"/>
</dbReference>
<dbReference type="InterPro" id="IPR036770">
    <property type="entry name" value="Ankyrin_rpt-contain_sf"/>
</dbReference>